<proteinExistence type="predicted"/>
<dbReference type="KEGG" id="pms:KNP414_03651"/>
<dbReference type="AlphaFoldDB" id="F8FFG7"/>
<reference evidence="1 2" key="2">
    <citation type="journal article" date="2013" name="Genome Announc.">
        <title>Genome Sequence of Growth-Improving Paenibacillus mucilaginosus Strain KNP414.</title>
        <authorList>
            <person name="Lu J.J."/>
            <person name="Wang J.F."/>
            <person name="Hu X.F."/>
        </authorList>
    </citation>
    <scope>NUCLEOTIDE SEQUENCE [LARGE SCALE GENOMIC DNA]</scope>
    <source>
        <strain evidence="1 2">KNP414</strain>
    </source>
</reference>
<gene>
    <name evidence="1" type="ordered locus">KNP414_03651</name>
</gene>
<evidence type="ECO:0000313" key="2">
    <source>
        <dbReference type="Proteomes" id="UP000006620"/>
    </source>
</evidence>
<dbReference type="HOGENOM" id="CLU_175310_0_0_9"/>
<accession>F8FFG7</accession>
<sequence length="98" mass="11272">MSMVFVEYKIAESRREGYLAWAGKLQEDPRVEVYEGEGQPNLFVEVWRGLPGAAVEGFHAVREGRSPQPDLPQPWRELPSFVEGGMPKIRIWAFRKVK</sequence>
<protein>
    <recommendedName>
        <fullName evidence="3">NIPSNAP domain-containing protein</fullName>
    </recommendedName>
</protein>
<evidence type="ECO:0000313" key="1">
    <source>
        <dbReference type="EMBL" id="AEI42195.1"/>
    </source>
</evidence>
<dbReference type="Proteomes" id="UP000006620">
    <property type="component" value="Chromosome"/>
</dbReference>
<dbReference type="PATRIC" id="fig|1036673.3.peg.3349"/>
<dbReference type="EMBL" id="CP002869">
    <property type="protein sequence ID" value="AEI42195.1"/>
    <property type="molecule type" value="Genomic_DNA"/>
</dbReference>
<name>F8FFG7_PAEMK</name>
<evidence type="ECO:0008006" key="3">
    <source>
        <dbReference type="Google" id="ProtNLM"/>
    </source>
</evidence>
<dbReference type="RefSeq" id="WP_013917352.1">
    <property type="nucleotide sequence ID" value="NC_015690.1"/>
</dbReference>
<organism evidence="1 2">
    <name type="scientific">Paenibacillus mucilaginosus (strain KNP414)</name>
    <dbReference type="NCBI Taxonomy" id="1036673"/>
    <lineage>
        <taxon>Bacteria</taxon>
        <taxon>Bacillati</taxon>
        <taxon>Bacillota</taxon>
        <taxon>Bacilli</taxon>
        <taxon>Bacillales</taxon>
        <taxon>Paenibacillaceae</taxon>
        <taxon>Paenibacillus</taxon>
    </lineage>
</organism>
<reference evidence="2" key="1">
    <citation type="submission" date="2011-06" db="EMBL/GenBank/DDBJ databases">
        <title>Complete genome sequence of Paenibacillus mucilaginosus KNP414.</title>
        <authorList>
            <person name="Wang J."/>
            <person name="Hu S."/>
            <person name="Hu X."/>
            <person name="Zhang B."/>
            <person name="Dong D."/>
            <person name="Zhang S."/>
            <person name="Zhao K."/>
            <person name="Wu D."/>
        </authorList>
    </citation>
    <scope>NUCLEOTIDE SEQUENCE [LARGE SCALE GENOMIC DNA]</scope>
    <source>
        <strain evidence="2">KNP414</strain>
    </source>
</reference>